<gene>
    <name evidence="2" type="ORF">LVIROSA_LOCUS34333</name>
</gene>
<dbReference type="EMBL" id="CAKMRJ010005634">
    <property type="protein sequence ID" value="CAH1448811.1"/>
    <property type="molecule type" value="Genomic_DNA"/>
</dbReference>
<dbReference type="PANTHER" id="PTHR45023:SF4">
    <property type="entry name" value="GLYCINE-RICH PROTEIN-RELATED"/>
    <property type="match status" value="1"/>
</dbReference>
<organism evidence="2 3">
    <name type="scientific">Lactuca virosa</name>
    <dbReference type="NCBI Taxonomy" id="75947"/>
    <lineage>
        <taxon>Eukaryota</taxon>
        <taxon>Viridiplantae</taxon>
        <taxon>Streptophyta</taxon>
        <taxon>Embryophyta</taxon>
        <taxon>Tracheophyta</taxon>
        <taxon>Spermatophyta</taxon>
        <taxon>Magnoliopsida</taxon>
        <taxon>eudicotyledons</taxon>
        <taxon>Gunneridae</taxon>
        <taxon>Pentapetalae</taxon>
        <taxon>asterids</taxon>
        <taxon>campanulids</taxon>
        <taxon>Asterales</taxon>
        <taxon>Asteraceae</taxon>
        <taxon>Cichorioideae</taxon>
        <taxon>Cichorieae</taxon>
        <taxon>Lactucinae</taxon>
        <taxon>Lactuca</taxon>
    </lineage>
</organism>
<evidence type="ECO:0000256" key="1">
    <source>
        <dbReference type="SAM" id="MobiDB-lite"/>
    </source>
</evidence>
<dbReference type="PANTHER" id="PTHR45023">
    <property type="match status" value="1"/>
</dbReference>
<feature type="compositionally biased region" description="Low complexity" evidence="1">
    <location>
        <begin position="97"/>
        <end position="112"/>
    </location>
</feature>
<evidence type="ECO:0000313" key="3">
    <source>
        <dbReference type="Proteomes" id="UP001157418"/>
    </source>
</evidence>
<dbReference type="Proteomes" id="UP001157418">
    <property type="component" value="Unassembled WGS sequence"/>
</dbReference>
<proteinExistence type="predicted"/>
<keyword evidence="3" id="KW-1185">Reference proteome</keyword>
<sequence>MGRSTYYRTSDQCNSKWNLMNKVVTHWNEICTNYEKQWASRESKASLLKKTHATFQDDTQKYFKFIHVWEVVKRSLRWRELATHEEIANPPKRSRASSHSSSQQVSSDGHVGANLNDDDNDIEEIRLPPRLMGRNTPAST</sequence>
<protein>
    <recommendedName>
        <fullName evidence="4">No apical meristem-associated C-terminal domain-containing protein</fullName>
    </recommendedName>
</protein>
<evidence type="ECO:0000313" key="2">
    <source>
        <dbReference type="EMBL" id="CAH1448811.1"/>
    </source>
</evidence>
<reference evidence="2 3" key="1">
    <citation type="submission" date="2022-01" db="EMBL/GenBank/DDBJ databases">
        <authorList>
            <person name="Xiong W."/>
            <person name="Schranz E."/>
        </authorList>
    </citation>
    <scope>NUCLEOTIDE SEQUENCE [LARGE SCALE GENOMIC DNA]</scope>
</reference>
<comment type="caution">
    <text evidence="2">The sequence shown here is derived from an EMBL/GenBank/DDBJ whole genome shotgun (WGS) entry which is preliminary data.</text>
</comment>
<accession>A0AAU9PEY7</accession>
<feature type="region of interest" description="Disordered" evidence="1">
    <location>
        <begin position="84"/>
        <end position="140"/>
    </location>
</feature>
<evidence type="ECO:0008006" key="4">
    <source>
        <dbReference type="Google" id="ProtNLM"/>
    </source>
</evidence>
<dbReference type="AlphaFoldDB" id="A0AAU9PEY7"/>
<name>A0AAU9PEY7_9ASTR</name>